<evidence type="ECO:0000256" key="1">
    <source>
        <dbReference type="PROSITE-ProRule" id="PRU00176"/>
    </source>
</evidence>
<gene>
    <name evidence="7" type="ORF">NDU88_007359</name>
</gene>
<proteinExistence type="predicted"/>
<evidence type="ECO:0000256" key="3">
    <source>
        <dbReference type="PROSITE-ProRule" id="PRU00723"/>
    </source>
</evidence>
<dbReference type="PROSITE" id="PS50102">
    <property type="entry name" value="RRM"/>
    <property type="match status" value="1"/>
</dbReference>
<organism evidence="7 8">
    <name type="scientific">Pleurodeles waltl</name>
    <name type="common">Iberian ribbed newt</name>
    <dbReference type="NCBI Taxonomy" id="8319"/>
    <lineage>
        <taxon>Eukaryota</taxon>
        <taxon>Metazoa</taxon>
        <taxon>Chordata</taxon>
        <taxon>Craniata</taxon>
        <taxon>Vertebrata</taxon>
        <taxon>Euteleostomi</taxon>
        <taxon>Amphibia</taxon>
        <taxon>Batrachia</taxon>
        <taxon>Caudata</taxon>
        <taxon>Salamandroidea</taxon>
        <taxon>Salamandridae</taxon>
        <taxon>Pleurodelinae</taxon>
        <taxon>Pleurodeles</taxon>
    </lineage>
</organism>
<feature type="zinc finger region" description="C3H1-type" evidence="3">
    <location>
        <begin position="655"/>
        <end position="682"/>
    </location>
</feature>
<dbReference type="InterPro" id="IPR012677">
    <property type="entry name" value="Nucleotide-bd_a/b_plait_sf"/>
</dbReference>
<dbReference type="PROSITE" id="PS50005">
    <property type="entry name" value="TPR"/>
    <property type="match status" value="1"/>
</dbReference>
<evidence type="ECO:0000256" key="4">
    <source>
        <dbReference type="SAM" id="MobiDB-lite"/>
    </source>
</evidence>
<dbReference type="Proteomes" id="UP001066276">
    <property type="component" value="Chromosome 1_2"/>
</dbReference>
<dbReference type="Gene3D" id="1.25.40.10">
    <property type="entry name" value="Tetratricopeptide repeat domain"/>
    <property type="match status" value="1"/>
</dbReference>
<feature type="compositionally biased region" description="Acidic residues" evidence="4">
    <location>
        <begin position="258"/>
        <end position="271"/>
    </location>
</feature>
<dbReference type="PANTHER" id="PTHR47678:SF1">
    <property type="entry name" value="TETRATRICOPEPTIDE REPEAT PROTEIN 31"/>
    <property type="match status" value="1"/>
</dbReference>
<feature type="repeat" description="TPR" evidence="2">
    <location>
        <begin position="346"/>
        <end position="379"/>
    </location>
</feature>
<feature type="compositionally biased region" description="Low complexity" evidence="4">
    <location>
        <begin position="126"/>
        <end position="135"/>
    </location>
</feature>
<reference evidence="7" key="1">
    <citation type="journal article" date="2022" name="bioRxiv">
        <title>Sequencing and chromosome-scale assembly of the giantPleurodeles waltlgenome.</title>
        <authorList>
            <person name="Brown T."/>
            <person name="Elewa A."/>
            <person name="Iarovenko S."/>
            <person name="Subramanian E."/>
            <person name="Araus A.J."/>
            <person name="Petzold A."/>
            <person name="Susuki M."/>
            <person name="Suzuki K.-i.T."/>
            <person name="Hayashi T."/>
            <person name="Toyoda A."/>
            <person name="Oliveira C."/>
            <person name="Osipova E."/>
            <person name="Leigh N.D."/>
            <person name="Simon A."/>
            <person name="Yun M.H."/>
        </authorList>
    </citation>
    <scope>NUCLEOTIDE SEQUENCE</scope>
    <source>
        <strain evidence="7">20211129_DDA</strain>
        <tissue evidence="7">Liver</tissue>
    </source>
</reference>
<keyword evidence="3" id="KW-0479">Metal-binding</keyword>
<evidence type="ECO:0000259" key="6">
    <source>
        <dbReference type="PROSITE" id="PS50103"/>
    </source>
</evidence>
<keyword evidence="1" id="KW-0694">RNA-binding</keyword>
<feature type="domain" description="C3H1-type" evidence="6">
    <location>
        <begin position="655"/>
        <end position="682"/>
    </location>
</feature>
<dbReference type="InterPro" id="IPR011990">
    <property type="entry name" value="TPR-like_helical_dom_sf"/>
</dbReference>
<name>A0AAV7WD87_PLEWA</name>
<feature type="compositionally biased region" description="Polar residues" evidence="4">
    <location>
        <begin position="221"/>
        <end position="231"/>
    </location>
</feature>
<keyword evidence="2" id="KW-0802">TPR repeat</keyword>
<dbReference type="PANTHER" id="PTHR47678">
    <property type="entry name" value="TETRATRICOPEPTIDE REPEAT PROTEIN 31"/>
    <property type="match status" value="1"/>
</dbReference>
<evidence type="ECO:0000313" key="7">
    <source>
        <dbReference type="EMBL" id="KAJ1212013.1"/>
    </source>
</evidence>
<sequence>MEGAGDARSPYVPPGQFAVWRREDPLDRPAPHDMMDFVKQMIINDPEKLQQLSYGSSLGLAEIMTKLDPAQRYPYYEAGGEDDEDDDAYLDSSDEDDEDESDSTNTATYCGLQRAFLTSQTPPNPSSSNPFHSFRFPLQHKVTPAEAERIANELVAEEERVKNKAEKKKLKKQRQKDRKRQQKLEEELKNKKKEIKNVKGNESEKGSGDVSSIKELEMEKTTQGVSMSSQKGPPHAQHKSPSKNSSVASGPPQPESTCSEETEESEQDDDWDQEQLEAELDMDSSFVNQVWRKVESKPKVERKEKNIKKEKPFLEKSPDKLPGTLKGQKSAAPIHTIDGINPLQQCMEFAALGNKMASGGHFAAAVVYFTEAIKLNPRDYRLFGNRSYCWERMGRFNEALGDAEVSISLYPQFLKGYFRKGKSLMGMKNYTSAILAFKHILQEDSTHMDAAVELKKCEGLIQLARLNIGNKIKMPDLVPQDFRLSSSVEQKEYAKVEAALGGLSLNSSRGSSLGRDGAVLITTSGQTSKASPASEYPPTNTREPARAVPPTKPAFTPSQLYPVWVGNVTPRITMEIMRSHFQRFGAIHTIRILQDRTCAFVNYQSKESAEAAFSALQGAEVEGTKFVLQLRHPDHATPTLAGVYGRQTPKEGVKLPTEMECQFWRNAGCTNGERCRFRHVPANRGIDAK</sequence>
<keyword evidence="3" id="KW-0863">Zinc-finger</keyword>
<feature type="compositionally biased region" description="Polar residues" evidence="4">
    <location>
        <begin position="524"/>
        <end position="542"/>
    </location>
</feature>
<dbReference type="GO" id="GO:0008270">
    <property type="term" value="F:zinc ion binding"/>
    <property type="evidence" value="ECO:0007669"/>
    <property type="project" value="UniProtKB-KW"/>
</dbReference>
<feature type="compositionally biased region" description="Basic and acidic residues" evidence="4">
    <location>
        <begin position="182"/>
        <end position="220"/>
    </location>
</feature>
<feature type="domain" description="RRM" evidence="5">
    <location>
        <begin position="561"/>
        <end position="633"/>
    </location>
</feature>
<dbReference type="AlphaFoldDB" id="A0AAV7WD87"/>
<keyword evidence="3" id="KW-0862">Zinc</keyword>
<dbReference type="Gene3D" id="3.30.70.330">
    <property type="match status" value="1"/>
</dbReference>
<feature type="compositionally biased region" description="Acidic residues" evidence="4">
    <location>
        <begin position="79"/>
        <end position="102"/>
    </location>
</feature>
<feature type="region of interest" description="Disordered" evidence="4">
    <location>
        <begin position="297"/>
        <end position="327"/>
    </location>
</feature>
<dbReference type="PROSITE" id="PS50103">
    <property type="entry name" value="ZF_C3H1"/>
    <property type="match status" value="1"/>
</dbReference>
<feature type="region of interest" description="Disordered" evidence="4">
    <location>
        <begin position="157"/>
        <end position="271"/>
    </location>
</feature>
<dbReference type="SMART" id="SM00360">
    <property type="entry name" value="RRM"/>
    <property type="match status" value="1"/>
</dbReference>
<comment type="caution">
    <text evidence="7">The sequence shown here is derived from an EMBL/GenBank/DDBJ whole genome shotgun (WGS) entry which is preliminary data.</text>
</comment>
<feature type="region of interest" description="Disordered" evidence="4">
    <location>
        <begin position="524"/>
        <end position="552"/>
    </location>
</feature>
<dbReference type="InterPro" id="IPR035979">
    <property type="entry name" value="RBD_domain_sf"/>
</dbReference>
<dbReference type="InterPro" id="IPR019734">
    <property type="entry name" value="TPR_rpt"/>
</dbReference>
<feature type="compositionally biased region" description="Basic and acidic residues" evidence="4">
    <location>
        <begin position="297"/>
        <end position="319"/>
    </location>
</feature>
<dbReference type="Pfam" id="PF00076">
    <property type="entry name" value="RRM_1"/>
    <property type="match status" value="1"/>
</dbReference>
<dbReference type="GO" id="GO:0003723">
    <property type="term" value="F:RNA binding"/>
    <property type="evidence" value="ECO:0007669"/>
    <property type="project" value="UniProtKB-UniRule"/>
</dbReference>
<dbReference type="EMBL" id="JANPWB010000002">
    <property type="protein sequence ID" value="KAJ1212013.1"/>
    <property type="molecule type" value="Genomic_DNA"/>
</dbReference>
<feature type="region of interest" description="Disordered" evidence="4">
    <location>
        <begin position="1"/>
        <end position="32"/>
    </location>
</feature>
<keyword evidence="8" id="KW-1185">Reference proteome</keyword>
<feature type="compositionally biased region" description="Basic and acidic residues" evidence="4">
    <location>
        <begin position="20"/>
        <end position="32"/>
    </location>
</feature>
<dbReference type="SMART" id="SM00028">
    <property type="entry name" value="TPR"/>
    <property type="match status" value="3"/>
</dbReference>
<dbReference type="InterPro" id="IPR000571">
    <property type="entry name" value="Znf_CCCH"/>
</dbReference>
<feature type="compositionally biased region" description="Basic residues" evidence="4">
    <location>
        <begin position="165"/>
        <end position="181"/>
    </location>
</feature>
<dbReference type="SUPFAM" id="SSF48452">
    <property type="entry name" value="TPR-like"/>
    <property type="match status" value="1"/>
</dbReference>
<protein>
    <submittedName>
        <fullName evidence="7">Uncharacterized protein</fullName>
    </submittedName>
</protein>
<evidence type="ECO:0000256" key="2">
    <source>
        <dbReference type="PROSITE-ProRule" id="PRU00339"/>
    </source>
</evidence>
<evidence type="ECO:0000313" key="8">
    <source>
        <dbReference type="Proteomes" id="UP001066276"/>
    </source>
</evidence>
<dbReference type="InterPro" id="IPR000504">
    <property type="entry name" value="RRM_dom"/>
</dbReference>
<feature type="region of interest" description="Disordered" evidence="4">
    <location>
        <begin position="72"/>
        <end position="135"/>
    </location>
</feature>
<accession>A0AAV7WD87</accession>
<evidence type="ECO:0000259" key="5">
    <source>
        <dbReference type="PROSITE" id="PS50102"/>
    </source>
</evidence>
<dbReference type="SUPFAM" id="SSF54928">
    <property type="entry name" value="RNA-binding domain, RBD"/>
    <property type="match status" value="1"/>
</dbReference>